<feature type="compositionally biased region" description="Gly residues" evidence="1">
    <location>
        <begin position="103"/>
        <end position="113"/>
    </location>
</feature>
<dbReference type="RefSeq" id="WP_207117506.1">
    <property type="nucleotide sequence ID" value="NZ_JAFLEQ010000003.1"/>
</dbReference>
<name>A0A939E045_9CORY</name>
<comment type="caution">
    <text evidence="3">The sequence shown here is derived from an EMBL/GenBank/DDBJ whole genome shotgun (WGS) entry which is preliminary data.</text>
</comment>
<reference evidence="3" key="1">
    <citation type="submission" date="2021-03" db="EMBL/GenBank/DDBJ databases">
        <authorList>
            <person name="Sun Q."/>
        </authorList>
    </citation>
    <scope>NUCLEOTIDE SEQUENCE</scope>
    <source>
        <strain evidence="3">CCM 8862</strain>
    </source>
</reference>
<organism evidence="3 4">
    <name type="scientific">Corynebacterium mendelii</name>
    <dbReference type="NCBI Taxonomy" id="2765362"/>
    <lineage>
        <taxon>Bacteria</taxon>
        <taxon>Bacillati</taxon>
        <taxon>Actinomycetota</taxon>
        <taxon>Actinomycetes</taxon>
        <taxon>Mycobacteriales</taxon>
        <taxon>Corynebacteriaceae</taxon>
        <taxon>Corynebacterium</taxon>
    </lineage>
</organism>
<dbReference type="EMBL" id="JAFLEQ010000003">
    <property type="protein sequence ID" value="MBN9643092.1"/>
    <property type="molecule type" value="Genomic_DNA"/>
</dbReference>
<evidence type="ECO:0000256" key="2">
    <source>
        <dbReference type="SAM" id="Phobius"/>
    </source>
</evidence>
<dbReference type="Pfam" id="PF11239">
    <property type="entry name" value="DUF3040"/>
    <property type="match status" value="1"/>
</dbReference>
<dbReference type="InterPro" id="IPR021401">
    <property type="entry name" value="DUF3040"/>
</dbReference>
<gene>
    <name evidence="3" type="ORF">JZY06_00380</name>
</gene>
<feature type="transmembrane region" description="Helical" evidence="2">
    <location>
        <begin position="64"/>
        <end position="85"/>
    </location>
</feature>
<feature type="compositionally biased region" description="Basic and acidic residues" evidence="1">
    <location>
        <begin position="124"/>
        <end position="139"/>
    </location>
</feature>
<keyword evidence="2" id="KW-0812">Transmembrane</keyword>
<feature type="compositionally biased region" description="Low complexity" evidence="1">
    <location>
        <begin position="88"/>
        <end position="99"/>
    </location>
</feature>
<sequence>MALSEHEQKALEEMEKALIADDPDFGSGFVSSGARPSISLRGIAVAVVGLCMLVGGVALSQNNIWFVALSVVGFLVMFGAGIWMLKGSDSSPASSTPPSKTLGGFGESTGGADGKNKKAGGLGDRMEDSFRRRFDGPQY</sequence>
<keyword evidence="2" id="KW-1133">Transmembrane helix</keyword>
<dbReference type="Proteomes" id="UP000664332">
    <property type="component" value="Unassembled WGS sequence"/>
</dbReference>
<keyword evidence="4" id="KW-1185">Reference proteome</keyword>
<evidence type="ECO:0000313" key="4">
    <source>
        <dbReference type="Proteomes" id="UP000664332"/>
    </source>
</evidence>
<evidence type="ECO:0000256" key="1">
    <source>
        <dbReference type="SAM" id="MobiDB-lite"/>
    </source>
</evidence>
<protein>
    <submittedName>
        <fullName evidence="3">DUF3040 domain-containing protein</fullName>
    </submittedName>
</protein>
<dbReference type="AlphaFoldDB" id="A0A939E045"/>
<feature type="region of interest" description="Disordered" evidence="1">
    <location>
        <begin position="88"/>
        <end position="139"/>
    </location>
</feature>
<keyword evidence="2" id="KW-0472">Membrane</keyword>
<evidence type="ECO:0000313" key="3">
    <source>
        <dbReference type="EMBL" id="MBN9643092.1"/>
    </source>
</evidence>
<accession>A0A939E045</accession>
<feature type="transmembrane region" description="Helical" evidence="2">
    <location>
        <begin position="38"/>
        <end position="58"/>
    </location>
</feature>
<proteinExistence type="predicted"/>